<dbReference type="AlphaFoldDB" id="E3MIP4"/>
<accession>E3MIP4</accession>
<proteinExistence type="predicted"/>
<reference evidence="1" key="1">
    <citation type="submission" date="2007-07" db="EMBL/GenBank/DDBJ databases">
        <title>PCAP assembly of the Caenorhabditis remanei genome.</title>
        <authorList>
            <consortium name="The Caenorhabditis remanei Sequencing Consortium"/>
            <person name="Wilson R.K."/>
        </authorList>
    </citation>
    <scope>NUCLEOTIDE SEQUENCE [LARGE SCALE GENOMIC DNA]</scope>
    <source>
        <strain evidence="1">PB4641</strain>
    </source>
</reference>
<dbReference type="EMBL" id="DS268448">
    <property type="protein sequence ID" value="EFP02649.1"/>
    <property type="molecule type" value="Genomic_DNA"/>
</dbReference>
<organism evidence="2">
    <name type="scientific">Caenorhabditis remanei</name>
    <name type="common">Caenorhabditis vulgaris</name>
    <dbReference type="NCBI Taxonomy" id="31234"/>
    <lineage>
        <taxon>Eukaryota</taxon>
        <taxon>Metazoa</taxon>
        <taxon>Ecdysozoa</taxon>
        <taxon>Nematoda</taxon>
        <taxon>Chromadorea</taxon>
        <taxon>Rhabditida</taxon>
        <taxon>Rhabditina</taxon>
        <taxon>Rhabditomorpha</taxon>
        <taxon>Rhabditoidea</taxon>
        <taxon>Rhabditidae</taxon>
        <taxon>Peloderinae</taxon>
        <taxon>Caenorhabditis</taxon>
    </lineage>
</organism>
<keyword evidence="2" id="KW-1185">Reference proteome</keyword>
<sequence length="80" mass="9410">MSVTNSVSEILYAKVFTNQHLLENILSYLSNDFRKNLNIRLVNKLINNTFLRLIRRSHRINKNSSSDENRFIRVMDISIG</sequence>
<dbReference type="Proteomes" id="UP000008281">
    <property type="component" value="Unassembled WGS sequence"/>
</dbReference>
<dbReference type="HOGENOM" id="CLU_2592062_0_0_1"/>
<protein>
    <submittedName>
        <fullName evidence="1">Uncharacterized protein</fullName>
    </submittedName>
</protein>
<evidence type="ECO:0000313" key="1">
    <source>
        <dbReference type="EMBL" id="EFP02649.1"/>
    </source>
</evidence>
<gene>
    <name evidence="1" type="ORF">CRE_02420</name>
</gene>
<evidence type="ECO:0000313" key="2">
    <source>
        <dbReference type="Proteomes" id="UP000008281"/>
    </source>
</evidence>
<dbReference type="InParanoid" id="E3MIP4"/>
<name>E3MIP4_CAERE</name>